<evidence type="ECO:0000256" key="5">
    <source>
        <dbReference type="ARBA" id="ARBA00023098"/>
    </source>
</evidence>
<keyword evidence="7 9" id="KW-0012">Acyltransferase</keyword>
<evidence type="ECO:0000256" key="6">
    <source>
        <dbReference type="ARBA" id="ARBA00023136"/>
    </source>
</evidence>
<evidence type="ECO:0000256" key="4">
    <source>
        <dbReference type="ARBA" id="ARBA00022989"/>
    </source>
</evidence>
<feature type="domain" description="Phospholipid/glycerol acyltransferase" evidence="8">
    <location>
        <begin position="35"/>
        <end position="149"/>
    </location>
</feature>
<dbReference type="SMART" id="SM00563">
    <property type="entry name" value="PlsC"/>
    <property type="match status" value="1"/>
</dbReference>
<reference evidence="9 10" key="1">
    <citation type="submission" date="2020-08" db="EMBL/GenBank/DDBJ databases">
        <title>Genomic Encyclopedia of Type Strains, Phase IV (KMG-IV): sequencing the most valuable type-strain genomes for metagenomic binning, comparative biology and taxonomic classification.</title>
        <authorList>
            <person name="Goeker M."/>
        </authorList>
    </citation>
    <scope>NUCLEOTIDE SEQUENCE [LARGE SCALE GENOMIC DNA]</scope>
    <source>
        <strain evidence="9 10">DSM 102255</strain>
    </source>
</reference>
<gene>
    <name evidence="9" type="ORF">FHS92_000918</name>
</gene>
<dbReference type="GO" id="GO:0006629">
    <property type="term" value="P:lipid metabolic process"/>
    <property type="evidence" value="ECO:0007669"/>
    <property type="project" value="UniProtKB-KW"/>
</dbReference>
<dbReference type="EC" id="2.3.1.51" evidence="9"/>
<keyword evidence="3" id="KW-0812">Transmembrane</keyword>
<keyword evidence="2 9" id="KW-0808">Transferase</keyword>
<comment type="caution">
    <text evidence="9">The sequence shown here is derived from an EMBL/GenBank/DDBJ whole genome shotgun (WGS) entry which is preliminary data.</text>
</comment>
<evidence type="ECO:0000313" key="9">
    <source>
        <dbReference type="EMBL" id="MBB6123211.1"/>
    </source>
</evidence>
<dbReference type="Pfam" id="PF01553">
    <property type="entry name" value="Acyltransferase"/>
    <property type="match status" value="1"/>
</dbReference>
<dbReference type="CDD" id="cd07989">
    <property type="entry name" value="LPLAT_AGPAT-like"/>
    <property type="match status" value="1"/>
</dbReference>
<keyword evidence="10" id="KW-1185">Reference proteome</keyword>
<dbReference type="PANTHER" id="PTHR23063">
    <property type="entry name" value="PHOSPHOLIPID ACYLTRANSFERASE"/>
    <property type="match status" value="1"/>
</dbReference>
<organism evidence="9 10">
    <name type="scientific">Sphingobium subterraneum</name>
    <dbReference type="NCBI Taxonomy" id="627688"/>
    <lineage>
        <taxon>Bacteria</taxon>
        <taxon>Pseudomonadati</taxon>
        <taxon>Pseudomonadota</taxon>
        <taxon>Alphaproteobacteria</taxon>
        <taxon>Sphingomonadales</taxon>
        <taxon>Sphingomonadaceae</taxon>
        <taxon>Sphingobium</taxon>
    </lineage>
</organism>
<evidence type="ECO:0000313" key="10">
    <source>
        <dbReference type="Proteomes" id="UP000552700"/>
    </source>
</evidence>
<dbReference type="GO" id="GO:0016020">
    <property type="term" value="C:membrane"/>
    <property type="evidence" value="ECO:0007669"/>
    <property type="project" value="UniProtKB-SubCell"/>
</dbReference>
<keyword evidence="4" id="KW-1133">Transmembrane helix</keyword>
<proteinExistence type="predicted"/>
<evidence type="ECO:0000256" key="2">
    <source>
        <dbReference type="ARBA" id="ARBA00022679"/>
    </source>
</evidence>
<keyword evidence="5" id="KW-0443">Lipid metabolism</keyword>
<dbReference type="Proteomes" id="UP000552700">
    <property type="component" value="Unassembled WGS sequence"/>
</dbReference>
<sequence length="220" mass="23896">MLHLHSPWPQRFLGLAARSVGARVTRSGRPVLHDVFYISNHVSWIDILAMGGATGCAFVSKDDVGRWPIVGWLAAQNNTILIDRSNRASVGQQIETVRAAIAAHQPIALFPEGTTGNGHELLPFKPTLLAVLFPPPRAIRIQPVFIDYGEATDDIAWHGQEGAGSNAKRILERPGTAPVTLHFLEPFDPGDHPDRKAIAAEVRNRIEAALAASVRAPRPV</sequence>
<dbReference type="SUPFAM" id="SSF69593">
    <property type="entry name" value="Glycerol-3-phosphate (1)-acyltransferase"/>
    <property type="match status" value="1"/>
</dbReference>
<dbReference type="InterPro" id="IPR002123">
    <property type="entry name" value="Plipid/glycerol_acylTrfase"/>
</dbReference>
<comment type="subcellular location">
    <subcellularLocation>
        <location evidence="1">Membrane</location>
    </subcellularLocation>
</comment>
<evidence type="ECO:0000256" key="7">
    <source>
        <dbReference type="ARBA" id="ARBA00023315"/>
    </source>
</evidence>
<dbReference type="EMBL" id="JACIJP010000001">
    <property type="protein sequence ID" value="MBB6123211.1"/>
    <property type="molecule type" value="Genomic_DNA"/>
</dbReference>
<evidence type="ECO:0000259" key="8">
    <source>
        <dbReference type="SMART" id="SM00563"/>
    </source>
</evidence>
<protein>
    <submittedName>
        <fullName evidence="9">1-acyl-sn-glycerol-3-phosphate acyltransferase</fullName>
        <ecNumber evidence="9">2.3.1.51</ecNumber>
    </submittedName>
</protein>
<evidence type="ECO:0000256" key="1">
    <source>
        <dbReference type="ARBA" id="ARBA00004370"/>
    </source>
</evidence>
<accession>A0A841J4P2</accession>
<dbReference type="PANTHER" id="PTHR23063:SF52">
    <property type="entry name" value="LYSOPHOSPHATIDYLCHOLINE ACYLTRANSFERASE"/>
    <property type="match status" value="1"/>
</dbReference>
<dbReference type="GO" id="GO:0003841">
    <property type="term" value="F:1-acylglycerol-3-phosphate O-acyltransferase activity"/>
    <property type="evidence" value="ECO:0007669"/>
    <property type="project" value="UniProtKB-EC"/>
</dbReference>
<dbReference type="AlphaFoldDB" id="A0A841J4P2"/>
<name>A0A841J4P2_9SPHN</name>
<evidence type="ECO:0000256" key="3">
    <source>
        <dbReference type="ARBA" id="ARBA00022692"/>
    </source>
</evidence>
<keyword evidence="6" id="KW-0472">Membrane</keyword>